<evidence type="ECO:0000313" key="2">
    <source>
        <dbReference type="WBParaSite" id="HPLM_0001335601-mRNA-1"/>
    </source>
</evidence>
<organism evidence="2">
    <name type="scientific">Haemonchus placei</name>
    <name type="common">Barber's pole worm</name>
    <dbReference type="NCBI Taxonomy" id="6290"/>
    <lineage>
        <taxon>Eukaryota</taxon>
        <taxon>Metazoa</taxon>
        <taxon>Ecdysozoa</taxon>
        <taxon>Nematoda</taxon>
        <taxon>Chromadorea</taxon>
        <taxon>Rhabditida</taxon>
        <taxon>Rhabditina</taxon>
        <taxon>Rhabditomorpha</taxon>
        <taxon>Strongyloidea</taxon>
        <taxon>Trichostrongylidae</taxon>
        <taxon>Haemonchus</taxon>
    </lineage>
</organism>
<keyword evidence="1" id="KW-0812">Transmembrane</keyword>
<dbReference type="AlphaFoldDB" id="A0A0N4WPP1"/>
<feature type="transmembrane region" description="Helical" evidence="1">
    <location>
        <begin position="26"/>
        <end position="46"/>
    </location>
</feature>
<evidence type="ECO:0000256" key="1">
    <source>
        <dbReference type="SAM" id="Phobius"/>
    </source>
</evidence>
<sequence>LTIIGWCKAAVSTLFRAKADRSMEQFLIHGISCAFSISIFIVRIHFHTIPINDLAVGVRHFVPAVYCRLSVLEFTIDTVSAVEVGDRSSSDKLQGGE</sequence>
<dbReference type="WBParaSite" id="HPLM_0001335601-mRNA-1">
    <property type="protein sequence ID" value="HPLM_0001335601-mRNA-1"/>
    <property type="gene ID" value="HPLM_0001335601"/>
</dbReference>
<keyword evidence="1" id="KW-0472">Membrane</keyword>
<protein>
    <submittedName>
        <fullName evidence="2">Pecanex-like protein</fullName>
    </submittedName>
</protein>
<accession>A0A0N4WPP1</accession>
<reference evidence="2" key="1">
    <citation type="submission" date="2017-02" db="UniProtKB">
        <authorList>
            <consortium name="WormBaseParasite"/>
        </authorList>
    </citation>
    <scope>IDENTIFICATION</scope>
</reference>
<name>A0A0N4WPP1_HAEPC</name>
<proteinExistence type="predicted"/>
<keyword evidence="1" id="KW-1133">Transmembrane helix</keyword>